<dbReference type="EMBL" id="MCSI01000058">
    <property type="protein sequence ID" value="PME70042.1"/>
    <property type="molecule type" value="Genomic_DNA"/>
</dbReference>
<organism evidence="1 2">
    <name type="scientific">Vibrio lentus</name>
    <dbReference type="NCBI Taxonomy" id="136468"/>
    <lineage>
        <taxon>Bacteria</taxon>
        <taxon>Pseudomonadati</taxon>
        <taxon>Pseudomonadota</taxon>
        <taxon>Gammaproteobacteria</taxon>
        <taxon>Vibrionales</taxon>
        <taxon>Vibrionaceae</taxon>
        <taxon>Vibrio</taxon>
    </lineage>
</organism>
<dbReference type="Gene3D" id="3.10.450.430">
    <property type="entry name" value="Protein of unknown function DUF2787"/>
    <property type="match status" value="1"/>
</dbReference>
<evidence type="ECO:0000313" key="1">
    <source>
        <dbReference type="EMBL" id="PME70042.1"/>
    </source>
</evidence>
<dbReference type="PANTHER" id="PTHR38978:SF2">
    <property type="entry name" value="DUF2787 DOMAIN-CONTAINING PROTEIN"/>
    <property type="match status" value="1"/>
</dbReference>
<dbReference type="InterPro" id="IPR021248">
    <property type="entry name" value="DUF2787"/>
</dbReference>
<dbReference type="PANTHER" id="PTHR38978">
    <property type="entry name" value="DUF2787 DOMAIN-CONTAINING PROTEIN"/>
    <property type="match status" value="1"/>
</dbReference>
<accession>A0A2N7C591</accession>
<sequence>MNSVIARYECISLLPELQGYLTTVMSVASIPEHVERVALNFRHNAYRPDKTGPHPVEVHLFREPSSEVWKVATMTSFAFPSKTSNELDVELYFNFNHQWFYQPDIERCDLNQPEVIDLFQSWQSSLVKAFRNGGFDSFTATAI</sequence>
<name>A0A2N7C591_9VIBR</name>
<reference evidence="2" key="1">
    <citation type="submission" date="2016-07" db="EMBL/GenBank/DDBJ databases">
        <title>Nontailed viruses are major unrecognized killers of bacteria in the ocean.</title>
        <authorList>
            <person name="Kauffman K."/>
            <person name="Hussain F."/>
            <person name="Yang J."/>
            <person name="Arevalo P."/>
            <person name="Brown J."/>
            <person name="Cutler M."/>
            <person name="Kelly L."/>
            <person name="Polz M.F."/>
        </authorList>
    </citation>
    <scope>NUCLEOTIDE SEQUENCE [LARGE SCALE GENOMIC DNA]</scope>
    <source>
        <strain evidence="2">10N.286.55.C1</strain>
    </source>
</reference>
<comment type="caution">
    <text evidence="1">The sequence shown here is derived from an EMBL/GenBank/DDBJ whole genome shotgun (WGS) entry which is preliminary data.</text>
</comment>
<proteinExistence type="predicted"/>
<protein>
    <recommendedName>
        <fullName evidence="3">DUF2787 domain-containing protein</fullName>
    </recommendedName>
</protein>
<dbReference type="AlphaFoldDB" id="A0A2N7C591"/>
<dbReference type="RefSeq" id="WP_102267405.1">
    <property type="nucleotide sequence ID" value="NZ_MCSH01000122.1"/>
</dbReference>
<dbReference type="Pfam" id="PF10980">
    <property type="entry name" value="DUF2787"/>
    <property type="match status" value="1"/>
</dbReference>
<evidence type="ECO:0008006" key="3">
    <source>
        <dbReference type="Google" id="ProtNLM"/>
    </source>
</evidence>
<evidence type="ECO:0000313" key="2">
    <source>
        <dbReference type="Proteomes" id="UP000235778"/>
    </source>
</evidence>
<gene>
    <name evidence="1" type="ORF">BCV30_04945</name>
</gene>
<dbReference type="Proteomes" id="UP000235778">
    <property type="component" value="Unassembled WGS sequence"/>
</dbReference>